<dbReference type="AlphaFoldDB" id="A0A0F9HM59"/>
<organism evidence="2">
    <name type="scientific">marine sediment metagenome</name>
    <dbReference type="NCBI Taxonomy" id="412755"/>
    <lineage>
        <taxon>unclassified sequences</taxon>
        <taxon>metagenomes</taxon>
        <taxon>ecological metagenomes</taxon>
    </lineage>
</organism>
<feature type="domain" description="Methyltransferase" evidence="1">
    <location>
        <begin position="43"/>
        <end position="132"/>
    </location>
</feature>
<gene>
    <name evidence="2" type="ORF">LCGC14_1687650</name>
</gene>
<sequence>MSSEREKYVEVWGKPAYRVKSPAETHMPQLVKIFRPEVGESLIDWGCGTGRASYELWKQLGLDVTMVDIAYNALDQKVIEAARGSPRLRFITHDISKEIDLTADYSLCCDVMEHLPPDQVDATLDNIIRSSKHTLFVIATFEESVQPDLHLTVRPYRWWLRKLCNKPIIVEHSAEYKYYKDDELHDHIYNGSHAVFYLCRDD</sequence>
<dbReference type="CDD" id="cd02440">
    <property type="entry name" value="AdoMet_MTases"/>
    <property type="match status" value="1"/>
</dbReference>
<dbReference type="Gene3D" id="3.40.50.150">
    <property type="entry name" value="Vaccinia Virus protein VP39"/>
    <property type="match status" value="1"/>
</dbReference>
<name>A0A0F9HM59_9ZZZZ</name>
<evidence type="ECO:0000259" key="1">
    <source>
        <dbReference type="Pfam" id="PF13649"/>
    </source>
</evidence>
<proteinExistence type="predicted"/>
<dbReference type="InterPro" id="IPR041698">
    <property type="entry name" value="Methyltransf_25"/>
</dbReference>
<comment type="caution">
    <text evidence="2">The sequence shown here is derived from an EMBL/GenBank/DDBJ whole genome shotgun (WGS) entry which is preliminary data.</text>
</comment>
<reference evidence="2" key="1">
    <citation type="journal article" date="2015" name="Nature">
        <title>Complex archaea that bridge the gap between prokaryotes and eukaryotes.</title>
        <authorList>
            <person name="Spang A."/>
            <person name="Saw J.H."/>
            <person name="Jorgensen S.L."/>
            <person name="Zaremba-Niedzwiedzka K."/>
            <person name="Martijn J."/>
            <person name="Lind A.E."/>
            <person name="van Eijk R."/>
            <person name="Schleper C."/>
            <person name="Guy L."/>
            <person name="Ettema T.J."/>
        </authorList>
    </citation>
    <scope>NUCLEOTIDE SEQUENCE</scope>
</reference>
<protein>
    <recommendedName>
        <fullName evidence="1">Methyltransferase domain-containing protein</fullName>
    </recommendedName>
</protein>
<dbReference type="SUPFAM" id="SSF53335">
    <property type="entry name" value="S-adenosyl-L-methionine-dependent methyltransferases"/>
    <property type="match status" value="1"/>
</dbReference>
<dbReference type="Pfam" id="PF13649">
    <property type="entry name" value="Methyltransf_25"/>
    <property type="match status" value="1"/>
</dbReference>
<evidence type="ECO:0000313" key="2">
    <source>
        <dbReference type="EMBL" id="KKM16257.1"/>
    </source>
</evidence>
<dbReference type="InterPro" id="IPR029063">
    <property type="entry name" value="SAM-dependent_MTases_sf"/>
</dbReference>
<accession>A0A0F9HM59</accession>
<dbReference type="EMBL" id="LAZR01014713">
    <property type="protein sequence ID" value="KKM16257.1"/>
    <property type="molecule type" value="Genomic_DNA"/>
</dbReference>